<evidence type="ECO:0000256" key="2">
    <source>
        <dbReference type="ARBA" id="ARBA00022629"/>
    </source>
</evidence>
<dbReference type="Pfam" id="PF00370">
    <property type="entry name" value="FGGY_N"/>
    <property type="match status" value="1"/>
</dbReference>
<accession>A0A1T4XVB2</accession>
<dbReference type="CDD" id="cd07808">
    <property type="entry name" value="ASKHA_NBD_FGGY_EcXK-like"/>
    <property type="match status" value="1"/>
</dbReference>
<comment type="function">
    <text evidence="8">Catalyzes the phosphorylation of D-xylulose to D-xylulose 5-phosphate.</text>
</comment>
<evidence type="ECO:0000259" key="11">
    <source>
        <dbReference type="Pfam" id="PF02782"/>
    </source>
</evidence>
<dbReference type="GO" id="GO:0004856">
    <property type="term" value="F:D-xylulokinase activity"/>
    <property type="evidence" value="ECO:0007669"/>
    <property type="project" value="UniProtKB-UniRule"/>
</dbReference>
<dbReference type="GO" id="GO:0042732">
    <property type="term" value="P:D-xylose metabolic process"/>
    <property type="evidence" value="ECO:0007669"/>
    <property type="project" value="UniProtKB-KW"/>
</dbReference>
<keyword evidence="13" id="KW-1185">Reference proteome</keyword>
<dbReference type="RefSeq" id="WP_078785237.1">
    <property type="nucleotide sequence ID" value="NZ_FUYF01000018.1"/>
</dbReference>
<evidence type="ECO:0000256" key="4">
    <source>
        <dbReference type="ARBA" id="ARBA00022741"/>
    </source>
</evidence>
<dbReference type="InterPro" id="IPR018485">
    <property type="entry name" value="FGGY_C"/>
</dbReference>
<evidence type="ECO:0000256" key="7">
    <source>
        <dbReference type="ARBA" id="ARBA00023277"/>
    </source>
</evidence>
<evidence type="ECO:0000256" key="3">
    <source>
        <dbReference type="ARBA" id="ARBA00022679"/>
    </source>
</evidence>
<dbReference type="Pfam" id="PF02782">
    <property type="entry name" value="FGGY_C"/>
    <property type="match status" value="1"/>
</dbReference>
<dbReference type="EC" id="2.7.1.17" evidence="8 9"/>
<keyword evidence="3 8" id="KW-0808">Transferase</keyword>
<comment type="similarity">
    <text evidence="1 8 9">Belongs to the FGGY kinase family.</text>
</comment>
<evidence type="ECO:0000259" key="10">
    <source>
        <dbReference type="Pfam" id="PF00370"/>
    </source>
</evidence>
<dbReference type="OrthoDB" id="9805576at2"/>
<keyword evidence="5 8" id="KW-0418">Kinase</keyword>
<evidence type="ECO:0000313" key="12">
    <source>
        <dbReference type="EMBL" id="SKA93444.1"/>
    </source>
</evidence>
<organism evidence="12 13">
    <name type="scientific">Gemmiger formicilis</name>
    <dbReference type="NCBI Taxonomy" id="745368"/>
    <lineage>
        <taxon>Bacteria</taxon>
        <taxon>Bacillati</taxon>
        <taxon>Bacillota</taxon>
        <taxon>Clostridia</taxon>
        <taxon>Eubacteriales</taxon>
        <taxon>Gemmiger</taxon>
    </lineage>
</organism>
<dbReference type="PANTHER" id="PTHR43095">
    <property type="entry name" value="SUGAR KINASE"/>
    <property type="match status" value="1"/>
</dbReference>
<feature type="active site" description="Proton acceptor" evidence="8">
    <location>
        <position position="237"/>
    </location>
</feature>
<dbReference type="STRING" id="745368.SAMN02745178_02387"/>
<keyword evidence="2 8" id="KW-0859">Xylose metabolism</keyword>
<dbReference type="InterPro" id="IPR006000">
    <property type="entry name" value="Xylulokinase"/>
</dbReference>
<dbReference type="PANTHER" id="PTHR43095:SF5">
    <property type="entry name" value="XYLULOSE KINASE"/>
    <property type="match status" value="1"/>
</dbReference>
<dbReference type="Proteomes" id="UP000190286">
    <property type="component" value="Unassembled WGS sequence"/>
</dbReference>
<proteinExistence type="inferred from homology"/>
<reference evidence="12 13" key="1">
    <citation type="submission" date="2017-02" db="EMBL/GenBank/DDBJ databases">
        <authorList>
            <person name="Peterson S.W."/>
        </authorList>
    </citation>
    <scope>NUCLEOTIDE SEQUENCE [LARGE SCALE GENOMIC DNA]</scope>
    <source>
        <strain evidence="12 13">ATCC 27749</strain>
    </source>
</reference>
<feature type="domain" description="Carbohydrate kinase FGGY C-terminal" evidence="11">
    <location>
        <begin position="254"/>
        <end position="439"/>
    </location>
</feature>
<comment type="catalytic activity">
    <reaction evidence="8 9">
        <text>D-xylulose + ATP = D-xylulose 5-phosphate + ADP + H(+)</text>
        <dbReference type="Rhea" id="RHEA:10964"/>
        <dbReference type="ChEBI" id="CHEBI:15378"/>
        <dbReference type="ChEBI" id="CHEBI:17140"/>
        <dbReference type="ChEBI" id="CHEBI:30616"/>
        <dbReference type="ChEBI" id="CHEBI:57737"/>
        <dbReference type="ChEBI" id="CHEBI:456216"/>
        <dbReference type="EC" id="2.7.1.17"/>
    </reaction>
</comment>
<dbReference type="InterPro" id="IPR043129">
    <property type="entry name" value="ATPase_NBD"/>
</dbReference>
<dbReference type="InterPro" id="IPR018484">
    <property type="entry name" value="FGGY_N"/>
</dbReference>
<keyword evidence="7 8" id="KW-0119">Carbohydrate metabolism</keyword>
<dbReference type="PROSITE" id="PS00933">
    <property type="entry name" value="FGGY_KINASES_1"/>
    <property type="match status" value="1"/>
</dbReference>
<dbReference type="Gene3D" id="3.30.420.40">
    <property type="match status" value="2"/>
</dbReference>
<dbReference type="GO" id="GO:0005524">
    <property type="term" value="F:ATP binding"/>
    <property type="evidence" value="ECO:0007669"/>
    <property type="project" value="UniProtKB-UniRule"/>
</dbReference>
<dbReference type="InterPro" id="IPR000577">
    <property type="entry name" value="Carb_kinase_FGGY"/>
</dbReference>
<dbReference type="PIRSF" id="PIRSF000538">
    <property type="entry name" value="GlpK"/>
    <property type="match status" value="1"/>
</dbReference>
<keyword evidence="4 8" id="KW-0547">Nucleotide-binding</keyword>
<dbReference type="NCBIfam" id="TIGR01312">
    <property type="entry name" value="XylB"/>
    <property type="match status" value="1"/>
</dbReference>
<evidence type="ECO:0000256" key="9">
    <source>
        <dbReference type="RuleBase" id="RU364073"/>
    </source>
</evidence>
<feature type="site" description="Important for activity" evidence="8">
    <location>
        <position position="7"/>
    </location>
</feature>
<sequence>MYYIGIDLGTSAVKLLLMDETGSIANIVSREYPIAFPHPGWSEQDPADWWAAVCDGIPALLDGFDASQVKGIGAGGQMHGLVVLDKNDAVIRPCILWNDGRTQRQVDYLNGVIGKDKLSRYTANIAFAGFTAPKLLWMQENEPDNFARIEKIMLPKDYINYKLTGVHCTDYSDASGMLLLDVEHKCWSKEMLDICGVQESKLPKLFESWQPVGTLTAEAAQTLGLPADVVVCAGAGDNAAAAVGCGAVGGGKCNISLGTSGTVFITSDTFGVDKQNALHSFAHADGGYHLMGCILSAASCNKWWSEEVLHTTDYAAEQTPITADKLGANDVYFLPYLMGERSPHNDPASRGAFVGLRMDTPRAALTQAVLEGVAFAIRDCVEIARAQGVKIKASTLCGGGAKSPLWREILANVLGIPLTLPQTEQGPGYGGAMLAAVACGAYPSVQACAEALVHAKSTTEPDAALVEKYNARYAVWHKLYPALKVSFAEMEALQ</sequence>
<dbReference type="HAMAP" id="MF_02220">
    <property type="entry name" value="XylB"/>
    <property type="match status" value="1"/>
</dbReference>
<dbReference type="AlphaFoldDB" id="A0A1T4XVB2"/>
<dbReference type="GeneID" id="93338830"/>
<dbReference type="EMBL" id="FUYF01000018">
    <property type="protein sequence ID" value="SKA93444.1"/>
    <property type="molecule type" value="Genomic_DNA"/>
</dbReference>
<dbReference type="SUPFAM" id="SSF53067">
    <property type="entry name" value="Actin-like ATPase domain"/>
    <property type="match status" value="2"/>
</dbReference>
<keyword evidence="6 8" id="KW-0067">ATP-binding</keyword>
<dbReference type="InterPro" id="IPR050406">
    <property type="entry name" value="FGGY_Carb_Kinase"/>
</dbReference>
<dbReference type="GO" id="GO:0005998">
    <property type="term" value="P:xylulose catabolic process"/>
    <property type="evidence" value="ECO:0007669"/>
    <property type="project" value="UniProtKB-UniRule"/>
</dbReference>
<evidence type="ECO:0000256" key="1">
    <source>
        <dbReference type="ARBA" id="ARBA00009156"/>
    </source>
</evidence>
<evidence type="ECO:0000256" key="6">
    <source>
        <dbReference type="ARBA" id="ARBA00022840"/>
    </source>
</evidence>
<feature type="domain" description="Carbohydrate kinase FGGY N-terminal" evidence="10">
    <location>
        <begin position="2"/>
        <end position="244"/>
    </location>
</feature>
<evidence type="ECO:0000313" key="13">
    <source>
        <dbReference type="Proteomes" id="UP000190286"/>
    </source>
</evidence>
<gene>
    <name evidence="8 9" type="primary">xylB</name>
    <name evidence="12" type="ORF">SAMN02745178_02387</name>
</gene>
<evidence type="ECO:0000256" key="5">
    <source>
        <dbReference type="ARBA" id="ARBA00022777"/>
    </source>
</evidence>
<dbReference type="InterPro" id="IPR018483">
    <property type="entry name" value="Carb_kinase_FGGY_CS"/>
</dbReference>
<feature type="binding site" evidence="8">
    <location>
        <begin position="78"/>
        <end position="79"/>
    </location>
    <ligand>
        <name>substrate</name>
    </ligand>
</feature>
<name>A0A1T4XVB2_9FIRM</name>
<evidence type="ECO:0000256" key="8">
    <source>
        <dbReference type="HAMAP-Rule" id="MF_02220"/>
    </source>
</evidence>
<protein>
    <recommendedName>
        <fullName evidence="8 9">Xylulose kinase</fullName>
        <shortName evidence="8 9">Xylulokinase</shortName>
        <ecNumber evidence="8 9">2.7.1.17</ecNumber>
    </recommendedName>
</protein>